<sequence length="127" mass="13940">MEDSDYISSDEEISTKKERHYRLGEDNLDDTIEYDYSGPALRFEKSKPLQTKDSCSLANEDTGHDVEAKTVEAPDSVLTTQPVPLTPVPVTEGCVLHCSPPSPSIIKLNSAMIPTTKNSIEGSEDKL</sequence>
<protein>
    <submittedName>
        <fullName evidence="1">Uncharacterized protein</fullName>
    </submittedName>
</protein>
<accession>A0AA35K8I3</accession>
<proteinExistence type="predicted"/>
<keyword evidence="2" id="KW-1185">Reference proteome</keyword>
<dbReference type="Proteomes" id="UP001178461">
    <property type="component" value="Chromosome 4"/>
</dbReference>
<gene>
    <name evidence="1" type="ORF">PODLI_1B025049</name>
</gene>
<evidence type="ECO:0000313" key="2">
    <source>
        <dbReference type="Proteomes" id="UP001178461"/>
    </source>
</evidence>
<dbReference type="AlphaFoldDB" id="A0AA35K8I3"/>
<dbReference type="EMBL" id="OX395129">
    <property type="protein sequence ID" value="CAI5772709.1"/>
    <property type="molecule type" value="Genomic_DNA"/>
</dbReference>
<evidence type="ECO:0000313" key="1">
    <source>
        <dbReference type="EMBL" id="CAI5772709.1"/>
    </source>
</evidence>
<reference evidence="1" key="1">
    <citation type="submission" date="2022-12" db="EMBL/GenBank/DDBJ databases">
        <authorList>
            <person name="Alioto T."/>
            <person name="Alioto T."/>
            <person name="Gomez Garrido J."/>
        </authorList>
    </citation>
    <scope>NUCLEOTIDE SEQUENCE</scope>
</reference>
<organism evidence="1 2">
    <name type="scientific">Podarcis lilfordi</name>
    <name type="common">Lilford's wall lizard</name>
    <dbReference type="NCBI Taxonomy" id="74358"/>
    <lineage>
        <taxon>Eukaryota</taxon>
        <taxon>Metazoa</taxon>
        <taxon>Chordata</taxon>
        <taxon>Craniata</taxon>
        <taxon>Vertebrata</taxon>
        <taxon>Euteleostomi</taxon>
        <taxon>Lepidosauria</taxon>
        <taxon>Squamata</taxon>
        <taxon>Bifurcata</taxon>
        <taxon>Unidentata</taxon>
        <taxon>Episquamata</taxon>
        <taxon>Laterata</taxon>
        <taxon>Lacertibaenia</taxon>
        <taxon>Lacertidae</taxon>
        <taxon>Podarcis</taxon>
    </lineage>
</organism>
<name>A0AA35K8I3_9SAUR</name>